<feature type="region of interest" description="Disordered" evidence="1">
    <location>
        <begin position="1"/>
        <end position="30"/>
    </location>
</feature>
<evidence type="ECO:0000256" key="1">
    <source>
        <dbReference type="SAM" id="MobiDB-lite"/>
    </source>
</evidence>
<dbReference type="Pfam" id="PF15373">
    <property type="entry name" value="SAXO5-like"/>
    <property type="match status" value="1"/>
</dbReference>
<protein>
    <submittedName>
        <fullName evidence="3">Uncharacterized protein C19orf45 homolog</fullName>
    </submittedName>
</protein>
<reference evidence="3" key="1">
    <citation type="submission" date="2025-08" db="UniProtKB">
        <authorList>
            <consortium name="RefSeq"/>
        </authorList>
    </citation>
    <scope>IDENTIFICATION</scope>
</reference>
<keyword evidence="2" id="KW-1185">Reference proteome</keyword>
<name>A0ABM1DN01_CERSS</name>
<proteinExistence type="predicted"/>
<dbReference type="PANTHER" id="PTHR34828">
    <property type="entry name" value="TESTIS-EXPRESSED PROTEIN 45"/>
    <property type="match status" value="1"/>
</dbReference>
<dbReference type="PANTHER" id="PTHR34828:SF1">
    <property type="entry name" value="TESTIS-EXPRESSED PROTEIN 45"/>
    <property type="match status" value="1"/>
</dbReference>
<feature type="compositionally biased region" description="Polar residues" evidence="1">
    <location>
        <begin position="555"/>
        <end position="567"/>
    </location>
</feature>
<dbReference type="Proteomes" id="UP000694910">
    <property type="component" value="Unplaced"/>
</dbReference>
<dbReference type="InterPro" id="IPR028001">
    <property type="entry name" value="SAXO5"/>
</dbReference>
<dbReference type="GeneID" id="101392509"/>
<organism evidence="2 3">
    <name type="scientific">Ceratotherium simum simum</name>
    <name type="common">Southern white rhinoceros</name>
    <dbReference type="NCBI Taxonomy" id="73337"/>
    <lineage>
        <taxon>Eukaryota</taxon>
        <taxon>Metazoa</taxon>
        <taxon>Chordata</taxon>
        <taxon>Craniata</taxon>
        <taxon>Vertebrata</taxon>
        <taxon>Euteleostomi</taxon>
        <taxon>Mammalia</taxon>
        <taxon>Eutheria</taxon>
        <taxon>Laurasiatheria</taxon>
        <taxon>Perissodactyla</taxon>
        <taxon>Rhinocerotidae</taxon>
        <taxon>Ceratotherium</taxon>
    </lineage>
</organism>
<feature type="region of interest" description="Disordered" evidence="1">
    <location>
        <begin position="540"/>
        <end position="567"/>
    </location>
</feature>
<gene>
    <name evidence="3" type="primary">LOC101392509</name>
</gene>
<evidence type="ECO:0000313" key="2">
    <source>
        <dbReference type="Proteomes" id="UP000694910"/>
    </source>
</evidence>
<dbReference type="RefSeq" id="XP_014653182.1">
    <property type="nucleotide sequence ID" value="XM_014797696.1"/>
</dbReference>
<sequence>MTSLRRRRTALGGGAGREATPLCERSAQARPRPFVPEPAFSLFPAGTCSVLYLAPSQVAPRPAVAAGALLPCPMSRRDFLRASHFALGPDPRLHMGTMRSSSHRDFPAYPGAPRTLRSQQPPRAPLFQRDARWAGEERVSEAHCAFAPPPRSSLLGEQERARERTLAMRASHLHVHADARARTSLATTRADFRWPELSPRALEQIRSARLIFDRGSVPTGDRSQLGIPPTTHQALFPPYDACLQPRAPCSHLEGPNRLRWDHRRQDDGTSYQREFQALPGPPALMSKRASSSVELGDFKIGYGPMCSEQKQAYRPQGLPSDRYDKAQALAHIHYVNIHPGDGVFRDRTTKAEHFYAQEPEPFVLHHDKTPQSHILEGNWCPGPGSLTTSMHFFHGQPPPATKPPCRHVSQEKLQSHVTLGEPSLLGQFFRTSMGTDYYPPGTPRLQKAPNLHLLQSNLPRGTGEPDFLTMNQKMLKPHRVAPASATEEMLQRCKHSHMEPPLGRQRFFSTQYEDEFTFKYQRPAGLRLNNFQESHVPLGSPSQWGCGGGKVDPQAPQTPTYPCPSQQ</sequence>
<evidence type="ECO:0000313" key="3">
    <source>
        <dbReference type="RefSeq" id="XP_014653182.1"/>
    </source>
</evidence>
<accession>A0ABM1DN01</accession>